<dbReference type="InterPro" id="IPR025661">
    <property type="entry name" value="Pept_asp_AS"/>
</dbReference>
<dbReference type="SMART" id="SM00645">
    <property type="entry name" value="Pept_C1"/>
    <property type="match status" value="1"/>
</dbReference>
<reference evidence="4 5" key="1">
    <citation type="submission" date="2016-10" db="EMBL/GenBank/DDBJ databases">
        <authorList>
            <person name="de Groot N.N."/>
        </authorList>
    </citation>
    <scope>NUCLEOTIDE SEQUENCE [LARGE SCALE GENOMIC DNA]</scope>
    <source>
        <strain evidence="4 5">DSM 29316</strain>
    </source>
</reference>
<evidence type="ECO:0000259" key="3">
    <source>
        <dbReference type="SMART" id="SM00645"/>
    </source>
</evidence>
<sequence length="371" mass="40199">MAEPLDLKQLSTELKDAGQPWEMDERTSMAMLTENERRIRLGFNPPPGAPTLDEAVAMDKAAPPVTSAVIAAESGLTAPASFDHRNVGGKNFTTPVKNQGSCGSCVAHGVAAVMETTYRRSQNNPNLDLDLSEAHLFYCHGGEEGRTCANGWFPDAALDKCKDKGITLESVYPYSGSQQACAVPNGWEGNMARVTGRSKLNGRAAIKEWIAQKGSVTGCFIVYQDFFSYRSGVYKHVSGNQAGGHCVEIIGYNDAQGCWICKNSWGPNWGEGGFFRIAYGQCQIDTWYGPYGANGVTLKSWANNVKVNGLWTNESSRNAWAHIAGTGWKKLTTASDVQQHAMLAELIGAKAGDRSVRALIDGNQIKEVYVT</sequence>
<dbReference type="Pfam" id="PF00112">
    <property type="entry name" value="Peptidase_C1"/>
    <property type="match status" value="1"/>
</dbReference>
<dbReference type="PROSITE" id="PS00639">
    <property type="entry name" value="THIOL_PROTEASE_HIS"/>
    <property type="match status" value="1"/>
</dbReference>
<dbReference type="Gene3D" id="3.90.70.10">
    <property type="entry name" value="Cysteine proteinases"/>
    <property type="match status" value="1"/>
</dbReference>
<dbReference type="GO" id="GO:0006508">
    <property type="term" value="P:proteolysis"/>
    <property type="evidence" value="ECO:0007669"/>
    <property type="project" value="UniProtKB-KW"/>
</dbReference>
<dbReference type="PANTHER" id="PTHR12411">
    <property type="entry name" value="CYSTEINE PROTEASE FAMILY C1-RELATED"/>
    <property type="match status" value="1"/>
</dbReference>
<evidence type="ECO:0000256" key="2">
    <source>
        <dbReference type="ARBA" id="ARBA00023157"/>
    </source>
</evidence>
<keyword evidence="4" id="KW-0645">Protease</keyword>
<dbReference type="GO" id="GO:0008234">
    <property type="term" value="F:cysteine-type peptidase activity"/>
    <property type="evidence" value="ECO:0007669"/>
    <property type="project" value="InterPro"/>
</dbReference>
<dbReference type="InterPro" id="IPR000668">
    <property type="entry name" value="Peptidase_C1A_C"/>
</dbReference>
<dbReference type="CDD" id="cd02248">
    <property type="entry name" value="Peptidase_C1A"/>
    <property type="match status" value="1"/>
</dbReference>
<evidence type="ECO:0000256" key="1">
    <source>
        <dbReference type="ARBA" id="ARBA00008455"/>
    </source>
</evidence>
<dbReference type="Proteomes" id="UP000198796">
    <property type="component" value="Unassembled WGS sequence"/>
</dbReference>
<comment type="similarity">
    <text evidence="1">Belongs to the peptidase C1 family.</text>
</comment>
<dbReference type="InterPro" id="IPR039417">
    <property type="entry name" value="Peptidase_C1A_papain-like"/>
</dbReference>
<keyword evidence="2" id="KW-1015">Disulfide bond</keyword>
<dbReference type="InterPro" id="IPR013128">
    <property type="entry name" value="Peptidase_C1A"/>
</dbReference>
<dbReference type="STRING" id="871651.SAMN05421688_1935"/>
<protein>
    <submittedName>
        <fullName evidence="4">Papain family cysteine protease</fullName>
    </submittedName>
</protein>
<dbReference type="AlphaFoldDB" id="A0A1I0X6W7"/>
<feature type="domain" description="Peptidase C1A papain C-terminal" evidence="3">
    <location>
        <begin position="78"/>
        <end position="293"/>
    </location>
</feature>
<dbReference type="RefSeq" id="WP_175501240.1">
    <property type="nucleotide sequence ID" value="NZ_FOJU01000003.1"/>
</dbReference>
<proteinExistence type="inferred from homology"/>
<keyword evidence="5" id="KW-1185">Reference proteome</keyword>
<dbReference type="PROSITE" id="PS00640">
    <property type="entry name" value="THIOL_PROTEASE_ASN"/>
    <property type="match status" value="1"/>
</dbReference>
<evidence type="ECO:0000313" key="5">
    <source>
        <dbReference type="Proteomes" id="UP000198796"/>
    </source>
</evidence>
<gene>
    <name evidence="4" type="ORF">SAMN05421688_1935</name>
</gene>
<dbReference type="InterPro" id="IPR025660">
    <property type="entry name" value="Pept_his_AS"/>
</dbReference>
<organism evidence="4 5">
    <name type="scientific">Poseidonocella pacifica</name>
    <dbReference type="NCBI Taxonomy" id="871651"/>
    <lineage>
        <taxon>Bacteria</taxon>
        <taxon>Pseudomonadati</taxon>
        <taxon>Pseudomonadota</taxon>
        <taxon>Alphaproteobacteria</taxon>
        <taxon>Rhodobacterales</taxon>
        <taxon>Roseobacteraceae</taxon>
        <taxon>Poseidonocella</taxon>
    </lineage>
</organism>
<dbReference type="SUPFAM" id="SSF54001">
    <property type="entry name" value="Cysteine proteinases"/>
    <property type="match status" value="1"/>
</dbReference>
<keyword evidence="4" id="KW-0378">Hydrolase</keyword>
<dbReference type="InterPro" id="IPR038765">
    <property type="entry name" value="Papain-like_cys_pep_sf"/>
</dbReference>
<name>A0A1I0X6W7_9RHOB</name>
<accession>A0A1I0X6W7</accession>
<evidence type="ECO:0000313" key="4">
    <source>
        <dbReference type="EMBL" id="SFA96594.1"/>
    </source>
</evidence>
<dbReference type="EMBL" id="FOJU01000003">
    <property type="protein sequence ID" value="SFA96594.1"/>
    <property type="molecule type" value="Genomic_DNA"/>
</dbReference>